<dbReference type="PROSITE" id="PS00086">
    <property type="entry name" value="CYTOCHROME_P450"/>
    <property type="match status" value="1"/>
</dbReference>
<evidence type="ECO:0000256" key="2">
    <source>
        <dbReference type="ARBA" id="ARBA00010617"/>
    </source>
</evidence>
<evidence type="ECO:0000256" key="6">
    <source>
        <dbReference type="ARBA" id="ARBA00023004"/>
    </source>
</evidence>
<dbReference type="EMBL" id="JACMSC010000007">
    <property type="protein sequence ID" value="KAG6515650.1"/>
    <property type="molecule type" value="Genomic_DNA"/>
</dbReference>
<sequence length="542" mass="59626">MALVFTDLLANFLLPALAVLLFVTASKLRRRNKLPFPPGPPPLPVIGNMLIMDQLTHRGLAKLSELYAAGVGLIHLRLGARRVFVVSTPEMARQVLQVQDAVFANRPATIAIAYLSYDRADMAFANYGPFWRQMRKLCVVKLFSKKRAESWTPVREEVAAAVQAVAEKAVSGAAVNIGELSFKLTMRITYRAAFGTQQSSDARHQDEFIAIISEFSKLFGEFNVSDFFPWFSWLDPQGFNKRLKVAREALDKFIDKIIDEHMANPKAPDATDGDMVDEMLVFLDEAAGAGAGGRGAAEKDELMLGNFKLSRDHIKALIMDVMFGGTETVASGIEWAMAELLNSPNDLRRLQEELAAVVGLDRPVRESDLEKLPFLKCVTKETLRLHPPIPLLQHQTVADAEVSGYFLSADSRVLVNVWAIGRNEALWKGASEFRPARFAPGGEAEGLDFKGGFFEYLPFGSGRRSCPGMQLGLLGLELAVAQFVHCFDWTLPAGMKPGEIDMGDVFGLTTPKAVKLVASPRPRLTHALIAGSDRSSAGRDYL</sequence>
<dbReference type="GO" id="GO:0004497">
    <property type="term" value="F:monooxygenase activity"/>
    <property type="evidence" value="ECO:0007669"/>
    <property type="project" value="UniProtKB-KW"/>
</dbReference>
<comment type="caution">
    <text evidence="9">The sequence shown here is derived from an EMBL/GenBank/DDBJ whole genome shotgun (WGS) entry which is preliminary data.</text>
</comment>
<dbReference type="InterPro" id="IPR053062">
    <property type="entry name" value="CYP450_84A"/>
</dbReference>
<dbReference type="CDD" id="cd11072">
    <property type="entry name" value="CYP71-like"/>
    <property type="match status" value="1"/>
</dbReference>
<evidence type="ECO:0000256" key="3">
    <source>
        <dbReference type="ARBA" id="ARBA00022617"/>
    </source>
</evidence>
<dbReference type="Pfam" id="PF00067">
    <property type="entry name" value="p450"/>
    <property type="match status" value="1"/>
</dbReference>
<keyword evidence="10" id="KW-1185">Reference proteome</keyword>
<keyword evidence="7 8" id="KW-0503">Monooxygenase</keyword>
<name>A0A8J5GWV7_ZINOF</name>
<evidence type="ECO:0000256" key="5">
    <source>
        <dbReference type="ARBA" id="ARBA00023002"/>
    </source>
</evidence>
<evidence type="ECO:0000313" key="9">
    <source>
        <dbReference type="EMBL" id="KAG6515650.1"/>
    </source>
</evidence>
<keyword evidence="6 8" id="KW-0408">Iron</keyword>
<evidence type="ECO:0000256" key="7">
    <source>
        <dbReference type="ARBA" id="ARBA00023033"/>
    </source>
</evidence>
<proteinExistence type="inferred from homology"/>
<keyword evidence="3 8" id="KW-0349">Heme</keyword>
<gene>
    <name evidence="9" type="ORF">ZIOFF_026079</name>
</gene>
<dbReference type="OrthoDB" id="2789670at2759"/>
<organism evidence="9 10">
    <name type="scientific">Zingiber officinale</name>
    <name type="common">Ginger</name>
    <name type="synonym">Amomum zingiber</name>
    <dbReference type="NCBI Taxonomy" id="94328"/>
    <lineage>
        <taxon>Eukaryota</taxon>
        <taxon>Viridiplantae</taxon>
        <taxon>Streptophyta</taxon>
        <taxon>Embryophyta</taxon>
        <taxon>Tracheophyta</taxon>
        <taxon>Spermatophyta</taxon>
        <taxon>Magnoliopsida</taxon>
        <taxon>Liliopsida</taxon>
        <taxon>Zingiberales</taxon>
        <taxon>Zingiberaceae</taxon>
        <taxon>Zingiber</taxon>
    </lineage>
</organism>
<protein>
    <recommendedName>
        <fullName evidence="11">Ferulate 5-hydroxylase</fullName>
    </recommendedName>
</protein>
<evidence type="ECO:0000256" key="8">
    <source>
        <dbReference type="RuleBase" id="RU000461"/>
    </source>
</evidence>
<dbReference type="GO" id="GO:0005506">
    <property type="term" value="F:iron ion binding"/>
    <property type="evidence" value="ECO:0007669"/>
    <property type="project" value="InterPro"/>
</dbReference>
<comment type="cofactor">
    <cofactor evidence="1">
        <name>heme</name>
        <dbReference type="ChEBI" id="CHEBI:30413"/>
    </cofactor>
</comment>
<dbReference type="Proteomes" id="UP000734854">
    <property type="component" value="Unassembled WGS sequence"/>
</dbReference>
<dbReference type="AlphaFoldDB" id="A0A8J5GWV7"/>
<accession>A0A8J5GWV7</accession>
<keyword evidence="5 8" id="KW-0560">Oxidoreductase</keyword>
<dbReference type="FunFam" id="1.10.630.10:FF:000126">
    <property type="entry name" value="Predicted protein"/>
    <property type="match status" value="1"/>
</dbReference>
<evidence type="ECO:0008006" key="11">
    <source>
        <dbReference type="Google" id="ProtNLM"/>
    </source>
</evidence>
<dbReference type="InterPro" id="IPR001128">
    <property type="entry name" value="Cyt_P450"/>
</dbReference>
<dbReference type="InterPro" id="IPR017972">
    <property type="entry name" value="Cyt_P450_CS"/>
</dbReference>
<dbReference type="PANTHER" id="PTHR47945:SF5">
    <property type="entry name" value="CYTOCHROME P450 84A1-RELATED"/>
    <property type="match status" value="1"/>
</dbReference>
<dbReference type="GO" id="GO:0016705">
    <property type="term" value="F:oxidoreductase activity, acting on paired donors, with incorporation or reduction of molecular oxygen"/>
    <property type="evidence" value="ECO:0007669"/>
    <property type="project" value="InterPro"/>
</dbReference>
<reference evidence="9 10" key="1">
    <citation type="submission" date="2020-08" db="EMBL/GenBank/DDBJ databases">
        <title>Plant Genome Project.</title>
        <authorList>
            <person name="Zhang R.-G."/>
        </authorList>
    </citation>
    <scope>NUCLEOTIDE SEQUENCE [LARGE SCALE GENOMIC DNA]</scope>
    <source>
        <tissue evidence="9">Rhizome</tissue>
    </source>
</reference>
<dbReference type="GO" id="GO:0020037">
    <property type="term" value="F:heme binding"/>
    <property type="evidence" value="ECO:0007669"/>
    <property type="project" value="InterPro"/>
</dbReference>
<evidence type="ECO:0000256" key="1">
    <source>
        <dbReference type="ARBA" id="ARBA00001971"/>
    </source>
</evidence>
<comment type="similarity">
    <text evidence="2 8">Belongs to the cytochrome P450 family.</text>
</comment>
<keyword evidence="4 8" id="KW-0479">Metal-binding</keyword>
<evidence type="ECO:0000256" key="4">
    <source>
        <dbReference type="ARBA" id="ARBA00022723"/>
    </source>
</evidence>
<dbReference type="PANTHER" id="PTHR47945">
    <property type="entry name" value="CYTOCHROME P450 84A1-RELATED"/>
    <property type="match status" value="1"/>
</dbReference>
<evidence type="ECO:0000313" key="10">
    <source>
        <dbReference type="Proteomes" id="UP000734854"/>
    </source>
</evidence>